<organism evidence="9 10">
    <name type="scientific">Bifidobacterium mongoliense DSM 21395</name>
    <dbReference type="NCBI Taxonomy" id="1437603"/>
    <lineage>
        <taxon>Bacteria</taxon>
        <taxon>Bacillati</taxon>
        <taxon>Actinomycetota</taxon>
        <taxon>Actinomycetes</taxon>
        <taxon>Bifidobacteriales</taxon>
        <taxon>Bifidobacteriaceae</taxon>
        <taxon>Bifidobacterium</taxon>
    </lineage>
</organism>
<dbReference type="EMBL" id="JGZE01000002">
    <property type="protein sequence ID" value="KFI79279.1"/>
    <property type="molecule type" value="Genomic_DNA"/>
</dbReference>
<accession>A0A087C7M9</accession>
<evidence type="ECO:0000256" key="2">
    <source>
        <dbReference type="ARBA" id="ARBA00022475"/>
    </source>
</evidence>
<reference evidence="9 10" key="1">
    <citation type="submission" date="2014-03" db="EMBL/GenBank/DDBJ databases">
        <title>Genomics of Bifidobacteria.</title>
        <authorList>
            <person name="Ventura M."/>
            <person name="Milani C."/>
            <person name="Lugli G.A."/>
        </authorList>
    </citation>
    <scope>NUCLEOTIDE SEQUENCE [LARGE SCALE GENOMIC DNA]</scope>
    <source>
        <strain evidence="9 10">DSM 21395</strain>
    </source>
</reference>
<name>A0A087C7M9_9BIFI</name>
<comment type="caution">
    <text evidence="9">The sequence shown here is derived from an EMBL/GenBank/DDBJ whole genome shotgun (WGS) entry which is preliminary data.</text>
</comment>
<keyword evidence="10" id="KW-1185">Reference proteome</keyword>
<dbReference type="RefSeq" id="WP_033513672.1">
    <property type="nucleotide sequence ID" value="NZ_JDUO01000023.1"/>
</dbReference>
<keyword evidence="6 8" id="KW-1133">Transmembrane helix</keyword>
<dbReference type="GeneID" id="93095383"/>
<dbReference type="PANTHER" id="PTHR33908">
    <property type="entry name" value="MANNOSYLTRANSFERASE YKCB-RELATED"/>
    <property type="match status" value="1"/>
</dbReference>
<dbReference type="AlphaFoldDB" id="A0A087C7M9"/>
<evidence type="ECO:0000256" key="5">
    <source>
        <dbReference type="ARBA" id="ARBA00022692"/>
    </source>
</evidence>
<keyword evidence="3" id="KW-0328">Glycosyltransferase</keyword>
<dbReference type="GO" id="GO:0009103">
    <property type="term" value="P:lipopolysaccharide biosynthetic process"/>
    <property type="evidence" value="ECO:0007669"/>
    <property type="project" value="UniProtKB-ARBA"/>
</dbReference>
<gene>
    <name evidence="9" type="ORF">BMON_0486</name>
</gene>
<proteinExistence type="predicted"/>
<keyword evidence="7 8" id="KW-0472">Membrane</keyword>
<evidence type="ECO:0000256" key="4">
    <source>
        <dbReference type="ARBA" id="ARBA00022679"/>
    </source>
</evidence>
<evidence type="ECO:0000256" key="7">
    <source>
        <dbReference type="ARBA" id="ARBA00023136"/>
    </source>
</evidence>
<feature type="transmembrane region" description="Helical" evidence="8">
    <location>
        <begin position="128"/>
        <end position="154"/>
    </location>
</feature>
<evidence type="ECO:0000256" key="1">
    <source>
        <dbReference type="ARBA" id="ARBA00004651"/>
    </source>
</evidence>
<keyword evidence="5 8" id="KW-0812">Transmembrane</keyword>
<evidence type="ECO:0000313" key="9">
    <source>
        <dbReference type="EMBL" id="KFI79279.1"/>
    </source>
</evidence>
<dbReference type="InterPro" id="IPR050297">
    <property type="entry name" value="LipidA_mod_glycosyltrf_83"/>
</dbReference>
<evidence type="ECO:0000313" key="10">
    <source>
        <dbReference type="Proteomes" id="UP000029082"/>
    </source>
</evidence>
<dbReference type="GO" id="GO:0016763">
    <property type="term" value="F:pentosyltransferase activity"/>
    <property type="evidence" value="ECO:0007669"/>
    <property type="project" value="TreeGrafter"/>
</dbReference>
<dbReference type="PANTHER" id="PTHR33908:SF3">
    <property type="entry name" value="UNDECAPRENYL PHOSPHATE-ALPHA-4-AMINO-4-DEOXY-L-ARABINOSE ARABINOSYL TRANSFERASE"/>
    <property type="match status" value="1"/>
</dbReference>
<evidence type="ECO:0000256" key="3">
    <source>
        <dbReference type="ARBA" id="ARBA00022676"/>
    </source>
</evidence>
<evidence type="ECO:0000256" key="6">
    <source>
        <dbReference type="ARBA" id="ARBA00022989"/>
    </source>
</evidence>
<dbReference type="eggNOG" id="COG1807">
    <property type="taxonomic scope" value="Bacteria"/>
</dbReference>
<dbReference type="Proteomes" id="UP000029082">
    <property type="component" value="Unassembled WGS sequence"/>
</dbReference>
<dbReference type="STRING" id="1437603.GCA_000771525_00920"/>
<comment type="subcellular location">
    <subcellularLocation>
        <location evidence="1">Cell membrane</location>
        <topology evidence="1">Multi-pass membrane protein</topology>
    </subcellularLocation>
</comment>
<dbReference type="GO" id="GO:0005886">
    <property type="term" value="C:plasma membrane"/>
    <property type="evidence" value="ECO:0007669"/>
    <property type="project" value="UniProtKB-SubCell"/>
</dbReference>
<keyword evidence="4 9" id="KW-0808">Transferase</keyword>
<evidence type="ECO:0000256" key="8">
    <source>
        <dbReference type="SAM" id="Phobius"/>
    </source>
</evidence>
<sequence length="160" mass="17307">MTRTRPVPAEAAVTTASIMPAATTIARARLHRVSRRVPDDASDLLLYRMPRRTLRDRLFLILLLAASAVVFLVNLTVSGYANEFYSAAAQAGSMDWTAFLFGSLDPGNAITVDKPPASIWIMALSVRLLGLSSLSILLPQALMGIATTCLVSAINRRPPR</sequence>
<dbReference type="GO" id="GO:0010041">
    <property type="term" value="P:response to iron(III) ion"/>
    <property type="evidence" value="ECO:0007669"/>
    <property type="project" value="TreeGrafter"/>
</dbReference>
<feature type="transmembrane region" description="Helical" evidence="8">
    <location>
        <begin position="58"/>
        <end position="77"/>
    </location>
</feature>
<protein>
    <submittedName>
        <fullName evidence="9">Glycosyl transferase family 39</fullName>
    </submittedName>
</protein>
<keyword evidence="2" id="KW-1003">Cell membrane</keyword>